<organism evidence="1 2">
    <name type="scientific">Lactobacillus porci</name>
    <dbReference type="NCBI Taxonomy" id="2012477"/>
    <lineage>
        <taxon>Bacteria</taxon>
        <taxon>Bacillati</taxon>
        <taxon>Bacillota</taxon>
        <taxon>Bacilli</taxon>
        <taxon>Lactobacillales</taxon>
        <taxon>Lactobacillaceae</taxon>
        <taxon>Lactobacillus</taxon>
    </lineage>
</organism>
<dbReference type="NCBIfam" id="TIGR00099">
    <property type="entry name" value="Cof-subfamily"/>
    <property type="match status" value="1"/>
</dbReference>
<evidence type="ECO:0000313" key="1">
    <source>
        <dbReference type="EMBL" id="MST87178.1"/>
    </source>
</evidence>
<dbReference type="Gene3D" id="3.40.50.1000">
    <property type="entry name" value="HAD superfamily/HAD-like"/>
    <property type="match status" value="1"/>
</dbReference>
<dbReference type="SFLD" id="SFLDS00003">
    <property type="entry name" value="Haloacid_Dehalogenase"/>
    <property type="match status" value="1"/>
</dbReference>
<accession>A0A6A8MEG3</accession>
<dbReference type="InterPro" id="IPR006379">
    <property type="entry name" value="HAD-SF_hydro_IIB"/>
</dbReference>
<keyword evidence="2" id="KW-1185">Reference proteome</keyword>
<dbReference type="GO" id="GO:0000287">
    <property type="term" value="F:magnesium ion binding"/>
    <property type="evidence" value="ECO:0007669"/>
    <property type="project" value="TreeGrafter"/>
</dbReference>
<gene>
    <name evidence="1" type="ORF">FYJ62_05890</name>
</gene>
<evidence type="ECO:0000313" key="2">
    <source>
        <dbReference type="Proteomes" id="UP000438120"/>
    </source>
</evidence>
<dbReference type="Proteomes" id="UP000438120">
    <property type="component" value="Unassembled WGS sequence"/>
</dbReference>
<comment type="caution">
    <text evidence="1">The sequence shown here is derived from an EMBL/GenBank/DDBJ whole genome shotgun (WGS) entry which is preliminary data.</text>
</comment>
<dbReference type="Pfam" id="PF08282">
    <property type="entry name" value="Hydrolase_3"/>
    <property type="match status" value="1"/>
</dbReference>
<dbReference type="SFLD" id="SFLDG01140">
    <property type="entry name" value="C2.B:_Phosphomannomutase_and_P"/>
    <property type="match status" value="1"/>
</dbReference>
<dbReference type="SUPFAM" id="SSF56784">
    <property type="entry name" value="HAD-like"/>
    <property type="match status" value="1"/>
</dbReference>
<dbReference type="GO" id="GO:0016791">
    <property type="term" value="F:phosphatase activity"/>
    <property type="evidence" value="ECO:0007669"/>
    <property type="project" value="TreeGrafter"/>
</dbReference>
<dbReference type="InterPro" id="IPR000150">
    <property type="entry name" value="Cof"/>
</dbReference>
<dbReference type="AlphaFoldDB" id="A0A6A8MEG3"/>
<dbReference type="PANTHER" id="PTHR10000">
    <property type="entry name" value="PHOSPHOSERINE PHOSPHATASE"/>
    <property type="match status" value="1"/>
</dbReference>
<dbReference type="PANTHER" id="PTHR10000:SF53">
    <property type="entry name" value="5-AMINO-6-(5-PHOSPHO-D-RIBITYLAMINO)URACIL PHOSPHATASE YBJI-RELATED"/>
    <property type="match status" value="1"/>
</dbReference>
<dbReference type="CDD" id="cd07518">
    <property type="entry name" value="HAD_YbiV-Like"/>
    <property type="match status" value="1"/>
</dbReference>
<name>A0A6A8MEG3_9LACO</name>
<dbReference type="OrthoDB" id="9814970at2"/>
<dbReference type="InterPro" id="IPR023214">
    <property type="entry name" value="HAD_sf"/>
</dbReference>
<dbReference type="PROSITE" id="PS01228">
    <property type="entry name" value="COF_1"/>
    <property type="match status" value="1"/>
</dbReference>
<dbReference type="GO" id="GO:0005829">
    <property type="term" value="C:cytosol"/>
    <property type="evidence" value="ECO:0007669"/>
    <property type="project" value="TreeGrafter"/>
</dbReference>
<dbReference type="InterPro" id="IPR036412">
    <property type="entry name" value="HAD-like_sf"/>
</dbReference>
<reference evidence="1 2" key="1">
    <citation type="submission" date="2019-08" db="EMBL/GenBank/DDBJ databases">
        <title>In-depth cultivation of the pig gut microbiome towards novel bacterial diversity and tailored functional studies.</title>
        <authorList>
            <person name="Wylensek D."/>
            <person name="Hitch T.C.A."/>
            <person name="Clavel T."/>
        </authorList>
    </citation>
    <scope>NUCLEOTIDE SEQUENCE [LARGE SCALE GENOMIC DNA]</scope>
    <source>
        <strain evidence="1 2">Bifido-178-WT-2B</strain>
    </source>
</reference>
<dbReference type="EMBL" id="VUMX01000013">
    <property type="protein sequence ID" value="MST87178.1"/>
    <property type="molecule type" value="Genomic_DNA"/>
</dbReference>
<dbReference type="NCBIfam" id="TIGR01484">
    <property type="entry name" value="HAD-SF-IIB"/>
    <property type="match status" value="1"/>
</dbReference>
<proteinExistence type="predicted"/>
<sequence length="269" mass="30189">MKLKDQIKLIATDMDGTLVNDAKEVPASFDQWVLDHPQVQMVIASGRPYYTNEKLFGKIAEHLIFIGDNGGVIYQNGKFLYEQALTADEALFCLKLFEDNPSASPILCGASQAICYDPKGDEELSRQLDTYYIKRRYVKQLEAEVASDKIIKFTVYFKNQGAEEAYRKLPPMPENLTAVLAGADWIDIVNKQVSKGAALRQIERLKGLKREETLAFGDYLNDYTMLQEAGHSYAMVNGHPDLKAIADHIAPSNNDEGVMQVLKAIFDQD</sequence>
<dbReference type="Gene3D" id="3.30.1240.10">
    <property type="match status" value="1"/>
</dbReference>
<protein>
    <submittedName>
        <fullName evidence="1">HAD family phosphatase</fullName>
    </submittedName>
</protein>
<dbReference type="RefSeq" id="WP_154548711.1">
    <property type="nucleotide sequence ID" value="NZ_VUMX01000013.1"/>
</dbReference>